<accession>A0A0G0UEH3</accession>
<dbReference type="InterPro" id="IPR015421">
    <property type="entry name" value="PyrdxlP-dep_Trfase_major"/>
</dbReference>
<dbReference type="PANTHER" id="PTHR43586:SF8">
    <property type="entry name" value="CYSTEINE DESULFURASE 1, CHLOROPLASTIC"/>
    <property type="match status" value="1"/>
</dbReference>
<dbReference type="Gene3D" id="3.90.1150.10">
    <property type="entry name" value="Aspartate Aminotransferase, domain 1"/>
    <property type="match status" value="1"/>
</dbReference>
<evidence type="ECO:0000256" key="2">
    <source>
        <dbReference type="ARBA" id="ARBA00010447"/>
    </source>
</evidence>
<dbReference type="SUPFAM" id="SSF53383">
    <property type="entry name" value="PLP-dependent transferases"/>
    <property type="match status" value="1"/>
</dbReference>
<evidence type="ECO:0000256" key="5">
    <source>
        <dbReference type="ARBA" id="ARBA00022898"/>
    </source>
</evidence>
<dbReference type="Proteomes" id="UP000034854">
    <property type="component" value="Unassembled WGS sequence"/>
</dbReference>
<proteinExistence type="inferred from homology"/>
<evidence type="ECO:0000313" key="9">
    <source>
        <dbReference type="Proteomes" id="UP000034854"/>
    </source>
</evidence>
<organism evidence="8 9">
    <name type="scientific">Candidatus Curtissbacteria bacterium GW2011_GWA1_41_11</name>
    <dbReference type="NCBI Taxonomy" id="1618409"/>
    <lineage>
        <taxon>Bacteria</taxon>
        <taxon>Candidatus Curtissiibacteriota</taxon>
    </lineage>
</organism>
<dbReference type="Gene3D" id="3.40.640.10">
    <property type="entry name" value="Type I PLP-dependent aspartate aminotransferase-like (Major domain)"/>
    <property type="match status" value="1"/>
</dbReference>
<reference evidence="8 9" key="1">
    <citation type="journal article" date="2015" name="Nature">
        <title>rRNA introns, odd ribosomes, and small enigmatic genomes across a large radiation of phyla.</title>
        <authorList>
            <person name="Brown C.T."/>
            <person name="Hug L.A."/>
            <person name="Thomas B.C."/>
            <person name="Sharon I."/>
            <person name="Castelle C.J."/>
            <person name="Singh A."/>
            <person name="Wilkins M.J."/>
            <person name="Williams K.H."/>
            <person name="Banfield J.F."/>
        </authorList>
    </citation>
    <scope>NUCLEOTIDE SEQUENCE [LARGE SCALE GENOMIC DNA]</scope>
</reference>
<evidence type="ECO:0000313" key="8">
    <source>
        <dbReference type="EMBL" id="KKR87329.1"/>
    </source>
</evidence>
<evidence type="ECO:0000256" key="1">
    <source>
        <dbReference type="ARBA" id="ARBA00001933"/>
    </source>
</evidence>
<evidence type="ECO:0000259" key="7">
    <source>
        <dbReference type="Pfam" id="PF00266"/>
    </source>
</evidence>
<comment type="similarity">
    <text evidence="2">Belongs to the class-V pyridoxal-phosphate-dependent aminotransferase family. Csd subfamily.</text>
</comment>
<dbReference type="EMBL" id="LCAG01000005">
    <property type="protein sequence ID" value="KKR87329.1"/>
    <property type="molecule type" value="Genomic_DNA"/>
</dbReference>
<dbReference type="CDD" id="cd06453">
    <property type="entry name" value="SufS_like"/>
    <property type="match status" value="1"/>
</dbReference>
<keyword evidence="4" id="KW-0808">Transferase</keyword>
<dbReference type="GO" id="GO:0031071">
    <property type="term" value="F:cysteine desulfurase activity"/>
    <property type="evidence" value="ECO:0007669"/>
    <property type="project" value="UniProtKB-EC"/>
</dbReference>
<protein>
    <recommendedName>
        <fullName evidence="3">cysteine desulfurase</fullName>
        <ecNumber evidence="3">2.8.1.7</ecNumber>
    </recommendedName>
</protein>
<name>A0A0G0UEH3_9BACT</name>
<comment type="caution">
    <text evidence="8">The sequence shown here is derived from an EMBL/GenBank/DDBJ whole genome shotgun (WGS) entry which is preliminary data.</text>
</comment>
<dbReference type="InterPro" id="IPR015422">
    <property type="entry name" value="PyrdxlP-dep_Trfase_small"/>
</dbReference>
<dbReference type="PATRIC" id="fig|1618409.3.peg.404"/>
<gene>
    <name evidence="8" type="ORF">UU34_C0005G0003</name>
</gene>
<evidence type="ECO:0000256" key="3">
    <source>
        <dbReference type="ARBA" id="ARBA00012239"/>
    </source>
</evidence>
<keyword evidence="5" id="KW-0663">Pyridoxal phosphate</keyword>
<evidence type="ECO:0000256" key="6">
    <source>
        <dbReference type="ARBA" id="ARBA00050776"/>
    </source>
</evidence>
<comment type="cofactor">
    <cofactor evidence="1">
        <name>pyridoxal 5'-phosphate</name>
        <dbReference type="ChEBI" id="CHEBI:597326"/>
    </cofactor>
</comment>
<dbReference type="InterPro" id="IPR010970">
    <property type="entry name" value="Cys_dSase_SufS"/>
</dbReference>
<dbReference type="EC" id="2.8.1.7" evidence="3"/>
<dbReference type="GO" id="GO:0006534">
    <property type="term" value="P:cysteine metabolic process"/>
    <property type="evidence" value="ECO:0007669"/>
    <property type="project" value="InterPro"/>
</dbReference>
<dbReference type="InterPro" id="IPR015424">
    <property type="entry name" value="PyrdxlP-dep_Trfase"/>
</dbReference>
<comment type="catalytic activity">
    <reaction evidence="6">
        <text>(sulfur carrier)-H + L-cysteine = (sulfur carrier)-SH + L-alanine</text>
        <dbReference type="Rhea" id="RHEA:43892"/>
        <dbReference type="Rhea" id="RHEA-COMP:14737"/>
        <dbReference type="Rhea" id="RHEA-COMP:14739"/>
        <dbReference type="ChEBI" id="CHEBI:29917"/>
        <dbReference type="ChEBI" id="CHEBI:35235"/>
        <dbReference type="ChEBI" id="CHEBI:57972"/>
        <dbReference type="ChEBI" id="CHEBI:64428"/>
        <dbReference type="EC" id="2.8.1.7"/>
    </reaction>
</comment>
<sequence>MSSLKCNGADFPLLKRRINGKRVVYLDSTATSLKPQSVIDKENEYYIKYCANIFRGIYTISEEATAEYENVRDKVARFINAPSRDEIVFTRNTTESINLVASGIKKSDEIVVSIMEHHSNFVPWQQLATLKVWELGKEGELLLNDLNHLITPKTKILAITAVSNVLGTINPIGHISQIVKRINPQCLVLVDAAQAAPHMPMNVQAWGADFVAFSSHKMLGPTGVGVLWGKMERLEELSPYQYGGEMIKEVHVEKTVFAKPPHKFEAGTPHIAGVIGFGAAIDYLQKLGMDNVRAHEVEITAYALKQLKKLKGVSIYGPQDRGGVIAFTMNGVHAHDIAQLLNEDNVCIRAGHHCAMPLHEYLKISATARASFYIYSTKEDVDALIAGLEKVKQLFT</sequence>
<dbReference type="AlphaFoldDB" id="A0A0G0UEH3"/>
<dbReference type="NCBIfam" id="TIGR01979">
    <property type="entry name" value="sufS"/>
    <property type="match status" value="1"/>
</dbReference>
<feature type="domain" description="Aminotransferase class V" evidence="7">
    <location>
        <begin position="24"/>
        <end position="384"/>
    </location>
</feature>
<dbReference type="PANTHER" id="PTHR43586">
    <property type="entry name" value="CYSTEINE DESULFURASE"/>
    <property type="match status" value="1"/>
</dbReference>
<dbReference type="Pfam" id="PF00266">
    <property type="entry name" value="Aminotran_5"/>
    <property type="match status" value="1"/>
</dbReference>
<dbReference type="GO" id="GO:0030170">
    <property type="term" value="F:pyridoxal phosphate binding"/>
    <property type="evidence" value="ECO:0007669"/>
    <property type="project" value="InterPro"/>
</dbReference>
<evidence type="ECO:0000256" key="4">
    <source>
        <dbReference type="ARBA" id="ARBA00022679"/>
    </source>
</evidence>
<dbReference type="InterPro" id="IPR000192">
    <property type="entry name" value="Aminotrans_V_dom"/>
</dbReference>